<dbReference type="Proteomes" id="UP000694563">
    <property type="component" value="Chromosome 8"/>
</dbReference>
<organism evidence="1 2">
    <name type="scientific">Catharus ustulatus</name>
    <name type="common">Russet-backed thrush</name>
    <name type="synonym">Hylocichla ustulatus</name>
    <dbReference type="NCBI Taxonomy" id="91951"/>
    <lineage>
        <taxon>Eukaryota</taxon>
        <taxon>Metazoa</taxon>
        <taxon>Chordata</taxon>
        <taxon>Craniata</taxon>
        <taxon>Vertebrata</taxon>
        <taxon>Euteleostomi</taxon>
        <taxon>Archelosauria</taxon>
        <taxon>Archosauria</taxon>
        <taxon>Dinosauria</taxon>
        <taxon>Saurischia</taxon>
        <taxon>Theropoda</taxon>
        <taxon>Coelurosauria</taxon>
        <taxon>Aves</taxon>
        <taxon>Neognathae</taxon>
        <taxon>Neoaves</taxon>
        <taxon>Telluraves</taxon>
        <taxon>Australaves</taxon>
        <taxon>Passeriformes</taxon>
        <taxon>Turdidae</taxon>
        <taxon>Catharus</taxon>
    </lineage>
</organism>
<reference evidence="1" key="2">
    <citation type="submission" date="2025-08" db="UniProtKB">
        <authorList>
            <consortium name="Ensembl"/>
        </authorList>
    </citation>
    <scope>IDENTIFICATION</scope>
</reference>
<evidence type="ECO:0000313" key="1">
    <source>
        <dbReference type="Ensembl" id="ENSCUSP00005002429.1"/>
    </source>
</evidence>
<reference evidence="1" key="3">
    <citation type="submission" date="2025-09" db="UniProtKB">
        <authorList>
            <consortium name="Ensembl"/>
        </authorList>
    </citation>
    <scope>IDENTIFICATION</scope>
</reference>
<dbReference type="AlphaFoldDB" id="A0A8C3XXR7"/>
<proteinExistence type="predicted"/>
<name>A0A8C3XXR7_CATUS</name>
<evidence type="ECO:0000313" key="2">
    <source>
        <dbReference type="Proteomes" id="UP000694563"/>
    </source>
</evidence>
<dbReference type="Ensembl" id="ENSCUST00005002556.1">
    <property type="protein sequence ID" value="ENSCUSP00005002429.1"/>
    <property type="gene ID" value="ENSCUSG00005001659.1"/>
</dbReference>
<accession>A0A8C3XXR7</accession>
<reference evidence="1" key="1">
    <citation type="submission" date="2020-10" db="EMBL/GenBank/DDBJ databases">
        <title>Catharus ustulatus (Swainson's thrush) genome, bCatUst1, primary haplotype v2.</title>
        <authorList>
            <person name="Delmore K."/>
            <person name="Vafadar M."/>
            <person name="Formenti G."/>
            <person name="Chow W."/>
            <person name="Pelan S."/>
            <person name="Howe K."/>
            <person name="Rhie A."/>
            <person name="Mountcastle J."/>
            <person name="Haase B."/>
            <person name="Fedrigo O."/>
            <person name="Jarvis E.D."/>
        </authorList>
    </citation>
    <scope>NUCLEOTIDE SEQUENCE [LARGE SCALE GENOMIC DNA]</scope>
</reference>
<keyword evidence="2" id="KW-1185">Reference proteome</keyword>
<sequence>MTDFHFYSLQCGRNSKCESELTSSTWGHTMLCMPAASASWKPLLWPWHSQSVLEQRSNLFSRKETILFVPGVHCSLFYWFNEFRMFWFSRQLLWLVLGSGMQ</sequence>
<protein>
    <submittedName>
        <fullName evidence="1">Uncharacterized protein</fullName>
    </submittedName>
</protein>